<feature type="region of interest" description="Disordered" evidence="1">
    <location>
        <begin position="1"/>
        <end position="43"/>
    </location>
</feature>
<dbReference type="KEGG" id="mpp:MICPUCDRAFT_63459"/>
<evidence type="ECO:0000313" key="3">
    <source>
        <dbReference type="Proteomes" id="UP000001876"/>
    </source>
</evidence>
<dbReference type="AlphaFoldDB" id="C1MZN7"/>
<organism evidence="3">
    <name type="scientific">Micromonas pusilla (strain CCMP1545)</name>
    <name type="common">Picoplanktonic green alga</name>
    <dbReference type="NCBI Taxonomy" id="564608"/>
    <lineage>
        <taxon>Eukaryota</taxon>
        <taxon>Viridiplantae</taxon>
        <taxon>Chlorophyta</taxon>
        <taxon>Mamiellophyceae</taxon>
        <taxon>Mamiellales</taxon>
        <taxon>Mamiellaceae</taxon>
        <taxon>Micromonas</taxon>
    </lineage>
</organism>
<feature type="region of interest" description="Disordered" evidence="1">
    <location>
        <begin position="56"/>
        <end position="146"/>
    </location>
</feature>
<dbReference type="RefSeq" id="XP_003061251.1">
    <property type="nucleotide sequence ID" value="XM_003061205.1"/>
</dbReference>
<accession>C1MZN7</accession>
<dbReference type="EMBL" id="GG663743">
    <property type="protein sequence ID" value="EEH54901.1"/>
    <property type="molecule type" value="Genomic_DNA"/>
</dbReference>
<feature type="compositionally biased region" description="Low complexity" evidence="1">
    <location>
        <begin position="11"/>
        <end position="38"/>
    </location>
</feature>
<gene>
    <name evidence="2" type="ORF">MICPUCDRAFT_63459</name>
</gene>
<evidence type="ECO:0000256" key="1">
    <source>
        <dbReference type="SAM" id="MobiDB-lite"/>
    </source>
</evidence>
<reference evidence="2 3" key="1">
    <citation type="journal article" date="2009" name="Science">
        <title>Green evolution and dynamic adaptations revealed by genomes of the marine picoeukaryotes Micromonas.</title>
        <authorList>
            <person name="Worden A.Z."/>
            <person name="Lee J.H."/>
            <person name="Mock T."/>
            <person name="Rouze P."/>
            <person name="Simmons M.P."/>
            <person name="Aerts A.L."/>
            <person name="Allen A.E."/>
            <person name="Cuvelier M.L."/>
            <person name="Derelle E."/>
            <person name="Everett M.V."/>
            <person name="Foulon E."/>
            <person name="Grimwood J."/>
            <person name="Gundlach H."/>
            <person name="Henrissat B."/>
            <person name="Napoli C."/>
            <person name="McDonald S.M."/>
            <person name="Parker M.S."/>
            <person name="Rombauts S."/>
            <person name="Salamov A."/>
            <person name="Von Dassow P."/>
            <person name="Badger J.H."/>
            <person name="Coutinho P.M."/>
            <person name="Demir E."/>
            <person name="Dubchak I."/>
            <person name="Gentemann C."/>
            <person name="Eikrem W."/>
            <person name="Gready J.E."/>
            <person name="John U."/>
            <person name="Lanier W."/>
            <person name="Lindquist E.A."/>
            <person name="Lucas S."/>
            <person name="Mayer K.F."/>
            <person name="Moreau H."/>
            <person name="Not F."/>
            <person name="Otillar R."/>
            <person name="Panaud O."/>
            <person name="Pangilinan J."/>
            <person name="Paulsen I."/>
            <person name="Piegu B."/>
            <person name="Poliakov A."/>
            <person name="Robbens S."/>
            <person name="Schmutz J."/>
            <person name="Toulza E."/>
            <person name="Wyss T."/>
            <person name="Zelensky A."/>
            <person name="Zhou K."/>
            <person name="Armbrust E.V."/>
            <person name="Bhattacharya D."/>
            <person name="Goodenough U.W."/>
            <person name="Van de Peer Y."/>
            <person name="Grigoriev I.V."/>
        </authorList>
    </citation>
    <scope>NUCLEOTIDE SEQUENCE [LARGE SCALE GENOMIC DNA]</scope>
    <source>
        <strain evidence="2 3">CCMP1545</strain>
    </source>
</reference>
<evidence type="ECO:0000313" key="2">
    <source>
        <dbReference type="EMBL" id="EEH54901.1"/>
    </source>
</evidence>
<protein>
    <submittedName>
        <fullName evidence="2">Predicted protein</fullName>
    </submittedName>
</protein>
<sequence>MKDARRDEATTRAGTAATEGASRAPFFARSASAGTRACGSREGRCCCGGGTPCSRRSGHDAFKTGRPRRAKKPEELARARARSTRAAVTWPSTPRPARHNAPALSRTEAPPPTHARIARLLASPPPNTPCRFSDPSRPRSTARGTP</sequence>
<dbReference type="GeneID" id="9686425"/>
<feature type="compositionally biased region" description="Basic and acidic residues" evidence="1">
    <location>
        <begin position="1"/>
        <end position="10"/>
    </location>
</feature>
<dbReference type="Proteomes" id="UP000001876">
    <property type="component" value="Unassembled WGS sequence"/>
</dbReference>
<name>C1MZN7_MICPC</name>
<proteinExistence type="predicted"/>
<keyword evidence="3" id="KW-1185">Reference proteome</keyword>